<name>A0A437NZY5_9HYPH</name>
<organism evidence="1 2">
    <name type="scientific">Methylobacterium oryzihabitans</name>
    <dbReference type="NCBI Taxonomy" id="2499852"/>
    <lineage>
        <taxon>Bacteria</taxon>
        <taxon>Pseudomonadati</taxon>
        <taxon>Pseudomonadota</taxon>
        <taxon>Alphaproteobacteria</taxon>
        <taxon>Hyphomicrobiales</taxon>
        <taxon>Methylobacteriaceae</taxon>
        <taxon>Methylobacterium</taxon>
    </lineage>
</organism>
<accession>A0A437NZY5</accession>
<dbReference type="RefSeq" id="WP_127732038.1">
    <property type="nucleotide sequence ID" value="NZ_SACP01000020.1"/>
</dbReference>
<protein>
    <recommendedName>
        <fullName evidence="3">Glycosyltransferase</fullName>
    </recommendedName>
</protein>
<dbReference type="AlphaFoldDB" id="A0A437NZY5"/>
<dbReference type="Proteomes" id="UP000286997">
    <property type="component" value="Unassembled WGS sequence"/>
</dbReference>
<evidence type="ECO:0000313" key="1">
    <source>
        <dbReference type="EMBL" id="RVU15601.1"/>
    </source>
</evidence>
<dbReference type="EMBL" id="SACP01000020">
    <property type="protein sequence ID" value="RVU15601.1"/>
    <property type="molecule type" value="Genomic_DNA"/>
</dbReference>
<dbReference type="OrthoDB" id="7829173at2"/>
<proteinExistence type="predicted"/>
<reference evidence="1 2" key="1">
    <citation type="submission" date="2019-01" db="EMBL/GenBank/DDBJ databases">
        <authorList>
            <person name="Chen W.-M."/>
        </authorList>
    </citation>
    <scope>NUCLEOTIDE SEQUENCE [LARGE SCALE GENOMIC DNA]</scope>
    <source>
        <strain evidence="1 2">TER-1</strain>
    </source>
</reference>
<gene>
    <name evidence="1" type="ORF">EOE48_18985</name>
</gene>
<evidence type="ECO:0008006" key="3">
    <source>
        <dbReference type="Google" id="ProtNLM"/>
    </source>
</evidence>
<keyword evidence="2" id="KW-1185">Reference proteome</keyword>
<comment type="caution">
    <text evidence="1">The sequence shown here is derived from an EMBL/GenBank/DDBJ whole genome shotgun (WGS) entry which is preliminary data.</text>
</comment>
<evidence type="ECO:0000313" key="2">
    <source>
        <dbReference type="Proteomes" id="UP000286997"/>
    </source>
</evidence>
<sequence length="505" mass="55561">MRILFLVPTTQHKSTAGSRIRYDRIRAKSEYFDVAVQSLDEVSREDLAACDVCVFSKTYSVGAVAVAEALRARGVVVGIDLFDDYFSQEDDPRLTPFRSWLRRFAPVFQFGLCSTPTMRRVIGHLAPDLPVHIVPDPCPEIDPATVTRSVRRSLERARKTGTLDVLWFGIGANPFFPVGLQDLVAHAWSLSELAAGRYRVALRVLTDDASQNPGNLVRLKSLPVPFVTETWTVEREQQALEEALVAFIPVNGQSFSRAKSPNRALTAIAAGAQVLSPGYPLYGDLDALIYARAADLLADIEQGECRVSPGRIGEIQRVVASVSDLDDILAELFLFLTRQSRARPRVAAPAGTAATGALLYGIDPERHTTHALPAADVVSVKTPYARIERVYDVRLDLRDERQLDLWLRPEMVRYLAEPLRARLSASQPVGKIRMVRLEGAAELRLDRPLAVPPSETRDVVYETAAYRTALADLAGAFRRAFPSLGVRVAGLSAYQGAAPARDGAY</sequence>